<dbReference type="Pfam" id="PF07521">
    <property type="entry name" value="RMMBL"/>
    <property type="match status" value="1"/>
</dbReference>
<proteinExistence type="predicted"/>
<dbReference type="InterPro" id="IPR050698">
    <property type="entry name" value="MBL"/>
</dbReference>
<evidence type="ECO:0000259" key="3">
    <source>
        <dbReference type="SMART" id="SM01027"/>
    </source>
</evidence>
<dbReference type="PANTHER" id="PTHR11203">
    <property type="entry name" value="CLEAVAGE AND POLYADENYLATION SPECIFICITY FACTOR FAMILY MEMBER"/>
    <property type="match status" value="1"/>
</dbReference>
<dbReference type="InterPro" id="IPR022712">
    <property type="entry name" value="Beta_Casp"/>
</dbReference>
<reference evidence="5" key="1">
    <citation type="submission" date="2017-09" db="EMBL/GenBank/DDBJ databases">
        <title>Depth-based differentiation of microbial function through sediment-hosted aquifers and enrichment of novel symbionts in the deep terrestrial subsurface.</title>
        <authorList>
            <person name="Probst A.J."/>
            <person name="Ladd B."/>
            <person name="Jarett J.K."/>
            <person name="Geller-Mcgrath D.E."/>
            <person name="Sieber C.M.K."/>
            <person name="Emerson J.B."/>
            <person name="Anantharaman K."/>
            <person name="Thomas B.C."/>
            <person name="Malmstrom R."/>
            <person name="Stieglmeier M."/>
            <person name="Klingl A."/>
            <person name="Woyke T."/>
            <person name="Ryan C.M."/>
            <person name="Banfield J.F."/>
        </authorList>
    </citation>
    <scope>NUCLEOTIDE SEQUENCE [LARGE SCALE GENOMIC DNA]</scope>
</reference>
<comment type="caution">
    <text evidence="4">The sequence shown here is derived from an EMBL/GenBank/DDBJ whole genome shotgun (WGS) entry which is preliminary data.</text>
</comment>
<gene>
    <name evidence="4" type="ORF">COU32_01460</name>
</gene>
<dbReference type="InterPro" id="IPR036866">
    <property type="entry name" value="RibonucZ/Hydroxyglut_hydro"/>
</dbReference>
<dbReference type="InterPro" id="IPR001279">
    <property type="entry name" value="Metallo-B-lactamas"/>
</dbReference>
<organism evidence="4 5">
    <name type="scientific">Candidatus Magasanikbacteria bacterium CG10_big_fil_rev_8_21_14_0_10_42_10</name>
    <dbReference type="NCBI Taxonomy" id="1974649"/>
    <lineage>
        <taxon>Bacteria</taxon>
        <taxon>Candidatus Magasanikiibacteriota</taxon>
    </lineage>
</organism>
<evidence type="ECO:0000313" key="5">
    <source>
        <dbReference type="Proteomes" id="UP000231530"/>
    </source>
</evidence>
<feature type="domain" description="Metallo-beta-lactamase" evidence="2">
    <location>
        <begin position="13"/>
        <end position="233"/>
    </location>
</feature>
<dbReference type="SMART" id="SM01027">
    <property type="entry name" value="Beta-Casp"/>
    <property type="match status" value="1"/>
</dbReference>
<dbReference type="Pfam" id="PF10996">
    <property type="entry name" value="Beta-Casp"/>
    <property type="match status" value="1"/>
</dbReference>
<feature type="domain" description="Beta-Casp" evidence="3">
    <location>
        <begin position="238"/>
        <end position="364"/>
    </location>
</feature>
<dbReference type="SMART" id="SM00849">
    <property type="entry name" value="Lactamase_B"/>
    <property type="match status" value="1"/>
</dbReference>
<dbReference type="AlphaFoldDB" id="A0A2H0TWM4"/>
<dbReference type="Gene3D" id="3.60.15.10">
    <property type="entry name" value="Ribonuclease Z/Hydroxyacylglutathione hydrolase-like"/>
    <property type="match status" value="1"/>
</dbReference>
<dbReference type="GO" id="GO:0016787">
    <property type="term" value="F:hydrolase activity"/>
    <property type="evidence" value="ECO:0007669"/>
    <property type="project" value="UniProtKB-KW"/>
</dbReference>
<name>A0A2H0TWM4_9BACT</name>
<keyword evidence="1 4" id="KW-0378">Hydrolase</keyword>
<dbReference type="PANTHER" id="PTHR11203:SF37">
    <property type="entry name" value="INTEGRATOR COMPLEX SUBUNIT 11"/>
    <property type="match status" value="1"/>
</dbReference>
<dbReference type="InterPro" id="IPR011108">
    <property type="entry name" value="RMMBL"/>
</dbReference>
<dbReference type="EMBL" id="PFBY01000019">
    <property type="protein sequence ID" value="PIR76559.1"/>
    <property type="molecule type" value="Genomic_DNA"/>
</dbReference>
<dbReference type="CDD" id="cd16295">
    <property type="entry name" value="TTHA0252-CPSF-like_MBL-fold"/>
    <property type="match status" value="1"/>
</dbReference>
<evidence type="ECO:0000256" key="1">
    <source>
        <dbReference type="ARBA" id="ARBA00022801"/>
    </source>
</evidence>
<evidence type="ECO:0000259" key="2">
    <source>
        <dbReference type="SMART" id="SM00849"/>
    </source>
</evidence>
<dbReference type="Proteomes" id="UP000231530">
    <property type="component" value="Unassembled WGS sequence"/>
</dbReference>
<dbReference type="GO" id="GO:0004521">
    <property type="term" value="F:RNA endonuclease activity"/>
    <property type="evidence" value="ECO:0007669"/>
    <property type="project" value="TreeGrafter"/>
</dbReference>
<evidence type="ECO:0000313" key="4">
    <source>
        <dbReference type="EMBL" id="PIR76559.1"/>
    </source>
</evidence>
<sequence>MKVTFFGAAHEVTGSCHLIETKTEKILFDCGMFQGGQFNEQKNHEDFQFDPRTIDAIVVSHAHLDHTGRIPKLVRDGFRGPIYGTNGTLELAELIWKDAYHIMTYNNKKTEDPVLYTEEDIAQAMSQQHPVSYREPFSIGNATVVLKDAGHIFGSSFIELTADGKKIAFSGDMGNENVPILQDSESLDSVDLLICESTYGDRVHEDENMRKEILLKLVKEGVQRGGTIMMPAFSLERTQEILYMLDEMAEEDKTLPHFPIFLDSPLAIDALPTYTKYTEYYDKDATAKYKKGDDFFEFNQLTITRSVEESKGINDVPPPKMIIAGSGMMNGGRIMHHALRYLSDPKSTLIIVGYQAEGTLGRRLYEGAEQVRIFNEHIPVHCTIKAIGALSAHGDQNKMLEWIGSSGTAPKKVCFVHGDEHAATELAHKTRDRYGVKTVVPAFGETVEVE</sequence>
<dbReference type="SUPFAM" id="SSF56281">
    <property type="entry name" value="Metallo-hydrolase/oxidoreductase"/>
    <property type="match status" value="1"/>
</dbReference>
<dbReference type="Pfam" id="PF00753">
    <property type="entry name" value="Lactamase_B"/>
    <property type="match status" value="1"/>
</dbReference>
<accession>A0A2H0TWM4</accession>
<protein>
    <submittedName>
        <fullName evidence="4">MBL fold metallo-hydrolase</fullName>
    </submittedName>
</protein>
<dbReference type="Gene3D" id="3.40.50.10890">
    <property type="match status" value="1"/>
</dbReference>